<dbReference type="OrthoDB" id="10257049at2759"/>
<sequence>MATQAGVTVEAIGKPFAVVGSVPKPTPGKKQVLVKSLVVSLNPIENMQQKFGILVESWPAVLGSDFSGAVTEVGEDSTRLKKGDYVYGCALIGRNDYTPFQETFIVDEDIVFKKGEKFSHEEASTIGAGLLTASLALLAGFDLSLPPPGTRSPGRDEWIVVLGGSGSVGQFGVQIPASHGAATFDGRASLDEQVAEIKKITGGSFARVFDASAHGYDVAIAALSSASTEPVKYFSSVDDWSPFKTPPSIKEYRTQLGRLGKFDDDLGSTISSQIAAWIPQLEGHFEAGTIKPLEYELVDGLGWDKLIAGIQQLEDGKVSKKLVVKVQEE</sequence>
<comment type="caution">
    <text evidence="4">The sequence shown here is derived from an EMBL/GenBank/DDBJ whole genome shotgun (WGS) entry which is preliminary data.</text>
</comment>
<comment type="similarity">
    <text evidence="1">Belongs to the zinc-containing alcohol dehydrogenase family.</text>
</comment>
<feature type="domain" description="Enoyl reductase (ER)" evidence="3">
    <location>
        <begin position="10"/>
        <end position="324"/>
    </location>
</feature>
<keyword evidence="2" id="KW-0560">Oxidoreductase</keyword>
<dbReference type="AlphaFoldDB" id="A0A084FYM1"/>
<dbReference type="HOGENOM" id="CLU_026673_16_5_1"/>
<dbReference type="PANTHER" id="PTHR45348:SF2">
    <property type="entry name" value="ZINC-TYPE ALCOHOL DEHYDROGENASE-LIKE PROTEIN C2E1P3.01"/>
    <property type="match status" value="1"/>
</dbReference>
<dbReference type="InterPro" id="IPR013154">
    <property type="entry name" value="ADH-like_N"/>
</dbReference>
<dbReference type="VEuPathDB" id="FungiDB:SAPIO_CDS9236"/>
<name>A0A084FYM1_PSEDA</name>
<dbReference type="Gene3D" id="3.90.180.10">
    <property type="entry name" value="Medium-chain alcohol dehydrogenases, catalytic domain"/>
    <property type="match status" value="2"/>
</dbReference>
<dbReference type="RefSeq" id="XP_016639982.1">
    <property type="nucleotide sequence ID" value="XM_016790679.1"/>
</dbReference>
<dbReference type="GO" id="GO:0016651">
    <property type="term" value="F:oxidoreductase activity, acting on NAD(P)H"/>
    <property type="evidence" value="ECO:0007669"/>
    <property type="project" value="InterPro"/>
</dbReference>
<dbReference type="PANTHER" id="PTHR45348">
    <property type="entry name" value="HYPOTHETICAL OXIDOREDUCTASE (EUROFUNG)"/>
    <property type="match status" value="1"/>
</dbReference>
<dbReference type="EMBL" id="JOWA01000132">
    <property type="protein sequence ID" value="KEZ40183.1"/>
    <property type="molecule type" value="Genomic_DNA"/>
</dbReference>
<evidence type="ECO:0000259" key="3">
    <source>
        <dbReference type="SMART" id="SM00829"/>
    </source>
</evidence>
<accession>A0A084FYM1</accession>
<protein>
    <recommendedName>
        <fullName evidence="3">Enoyl reductase (ER) domain-containing protein</fullName>
    </recommendedName>
</protein>
<dbReference type="SUPFAM" id="SSF51735">
    <property type="entry name" value="NAD(P)-binding Rossmann-fold domains"/>
    <property type="match status" value="1"/>
</dbReference>
<keyword evidence="5" id="KW-1185">Reference proteome</keyword>
<dbReference type="InterPro" id="IPR020843">
    <property type="entry name" value="ER"/>
</dbReference>
<dbReference type="SUPFAM" id="SSF50129">
    <property type="entry name" value="GroES-like"/>
    <property type="match status" value="1"/>
</dbReference>
<evidence type="ECO:0000313" key="5">
    <source>
        <dbReference type="Proteomes" id="UP000028545"/>
    </source>
</evidence>
<evidence type="ECO:0000256" key="2">
    <source>
        <dbReference type="ARBA" id="ARBA00023002"/>
    </source>
</evidence>
<dbReference type="InterPro" id="IPR036291">
    <property type="entry name" value="NAD(P)-bd_dom_sf"/>
</dbReference>
<evidence type="ECO:0000313" key="4">
    <source>
        <dbReference type="EMBL" id="KEZ40183.1"/>
    </source>
</evidence>
<dbReference type="Gene3D" id="3.40.50.720">
    <property type="entry name" value="NAD(P)-binding Rossmann-like Domain"/>
    <property type="match status" value="2"/>
</dbReference>
<dbReference type="GeneID" id="27728308"/>
<dbReference type="InterPro" id="IPR011032">
    <property type="entry name" value="GroES-like_sf"/>
</dbReference>
<organism evidence="4 5">
    <name type="scientific">Pseudallescheria apiosperma</name>
    <name type="common">Scedosporium apiospermum</name>
    <dbReference type="NCBI Taxonomy" id="563466"/>
    <lineage>
        <taxon>Eukaryota</taxon>
        <taxon>Fungi</taxon>
        <taxon>Dikarya</taxon>
        <taxon>Ascomycota</taxon>
        <taxon>Pezizomycotina</taxon>
        <taxon>Sordariomycetes</taxon>
        <taxon>Hypocreomycetidae</taxon>
        <taxon>Microascales</taxon>
        <taxon>Microascaceae</taxon>
        <taxon>Scedosporium</taxon>
    </lineage>
</organism>
<reference evidence="4 5" key="1">
    <citation type="journal article" date="2014" name="Genome Announc.">
        <title>Draft genome sequence of the pathogenic fungus Scedosporium apiospermum.</title>
        <authorList>
            <person name="Vandeputte P."/>
            <person name="Ghamrawi S."/>
            <person name="Rechenmann M."/>
            <person name="Iltis A."/>
            <person name="Giraud S."/>
            <person name="Fleury M."/>
            <person name="Thornton C."/>
            <person name="Delhaes L."/>
            <person name="Meyer W."/>
            <person name="Papon N."/>
            <person name="Bouchara J.P."/>
        </authorList>
    </citation>
    <scope>NUCLEOTIDE SEQUENCE [LARGE SCALE GENOMIC DNA]</scope>
    <source>
        <strain evidence="4 5">IHEM 14462</strain>
    </source>
</reference>
<dbReference type="InterPro" id="IPR047122">
    <property type="entry name" value="Trans-enoyl_RdTase-like"/>
</dbReference>
<dbReference type="Proteomes" id="UP000028545">
    <property type="component" value="Unassembled WGS sequence"/>
</dbReference>
<dbReference type="Pfam" id="PF08240">
    <property type="entry name" value="ADH_N"/>
    <property type="match status" value="1"/>
</dbReference>
<dbReference type="OMA" id="YNSGQEY"/>
<proteinExistence type="inferred from homology"/>
<evidence type="ECO:0000256" key="1">
    <source>
        <dbReference type="ARBA" id="ARBA00008072"/>
    </source>
</evidence>
<dbReference type="KEGG" id="sapo:SAPIO_CDS9236"/>
<dbReference type="SMART" id="SM00829">
    <property type="entry name" value="PKS_ER"/>
    <property type="match status" value="1"/>
</dbReference>
<gene>
    <name evidence="4" type="ORF">SAPIO_CDS9236</name>
</gene>